<accession>A0A139AKF1</accession>
<keyword evidence="2" id="KW-1185">Reference proteome</keyword>
<sequence>MDLAGLVASLRRGGKVAGTMSDYGQCLKNVAGGTVSRISGVLSPLLNHSRMSSRMAPGPS</sequence>
<gene>
    <name evidence="1" type="ORF">M427DRAFT_55009</name>
</gene>
<reference evidence="1 2" key="1">
    <citation type="journal article" date="2015" name="Genome Biol. Evol.">
        <title>Phylogenomic analyses indicate that early fungi evolved digesting cell walls of algal ancestors of land plants.</title>
        <authorList>
            <person name="Chang Y."/>
            <person name="Wang S."/>
            <person name="Sekimoto S."/>
            <person name="Aerts A.L."/>
            <person name="Choi C."/>
            <person name="Clum A."/>
            <person name="LaButti K.M."/>
            <person name="Lindquist E.A."/>
            <person name="Yee Ngan C."/>
            <person name="Ohm R.A."/>
            <person name="Salamov A.A."/>
            <person name="Grigoriev I.V."/>
            <person name="Spatafora J.W."/>
            <person name="Berbee M.L."/>
        </authorList>
    </citation>
    <scope>NUCLEOTIDE SEQUENCE [LARGE SCALE GENOMIC DNA]</scope>
    <source>
        <strain evidence="1 2">JEL478</strain>
    </source>
</reference>
<dbReference type="Proteomes" id="UP000070544">
    <property type="component" value="Unassembled WGS sequence"/>
</dbReference>
<proteinExistence type="predicted"/>
<organism evidence="1 2">
    <name type="scientific">Gonapodya prolifera (strain JEL478)</name>
    <name type="common">Monoblepharis prolifera</name>
    <dbReference type="NCBI Taxonomy" id="1344416"/>
    <lineage>
        <taxon>Eukaryota</taxon>
        <taxon>Fungi</taxon>
        <taxon>Fungi incertae sedis</taxon>
        <taxon>Chytridiomycota</taxon>
        <taxon>Chytridiomycota incertae sedis</taxon>
        <taxon>Monoblepharidomycetes</taxon>
        <taxon>Monoblepharidales</taxon>
        <taxon>Gonapodyaceae</taxon>
        <taxon>Gonapodya</taxon>
    </lineage>
</organism>
<protein>
    <submittedName>
        <fullName evidence="1">Uncharacterized protein</fullName>
    </submittedName>
</protein>
<name>A0A139AKF1_GONPJ</name>
<evidence type="ECO:0000313" key="1">
    <source>
        <dbReference type="EMBL" id="KXS16983.1"/>
    </source>
</evidence>
<dbReference type="AlphaFoldDB" id="A0A139AKF1"/>
<evidence type="ECO:0000313" key="2">
    <source>
        <dbReference type="Proteomes" id="UP000070544"/>
    </source>
</evidence>
<dbReference type="EMBL" id="KQ965749">
    <property type="protein sequence ID" value="KXS16983.1"/>
    <property type="molecule type" value="Genomic_DNA"/>
</dbReference>